<dbReference type="Pfam" id="PF03641">
    <property type="entry name" value="Lysine_decarbox"/>
    <property type="match status" value="1"/>
</dbReference>
<proteinExistence type="predicted"/>
<dbReference type="InterPro" id="IPR031100">
    <property type="entry name" value="LOG_fam"/>
</dbReference>
<reference evidence="1 2" key="1">
    <citation type="journal article" date="2015" name="Genome Announc.">
        <title>Draft Genome Sequence and Gene Annotation of the Entomopathogenic Fungus Verticillium hemipterigenum.</title>
        <authorList>
            <person name="Horn F."/>
            <person name="Habel A."/>
            <person name="Scharf D.H."/>
            <person name="Dworschak J."/>
            <person name="Brakhage A.A."/>
            <person name="Guthke R."/>
            <person name="Hertweck C."/>
            <person name="Linde J."/>
        </authorList>
    </citation>
    <scope>NUCLEOTIDE SEQUENCE [LARGE SCALE GENOMIC DNA]</scope>
</reference>
<gene>
    <name evidence="1" type="ORF">VHEMI05686</name>
</gene>
<dbReference type="HOGENOM" id="CLU_058336_1_0_1"/>
<accession>A0A0A1TH87</accession>
<dbReference type="SUPFAM" id="SSF102405">
    <property type="entry name" value="MCP/YpsA-like"/>
    <property type="match status" value="1"/>
</dbReference>
<dbReference type="Proteomes" id="UP000039046">
    <property type="component" value="Unassembled WGS sequence"/>
</dbReference>
<dbReference type="GO" id="GO:0016799">
    <property type="term" value="F:hydrolase activity, hydrolyzing N-glycosyl compounds"/>
    <property type="evidence" value="ECO:0007669"/>
    <property type="project" value="TreeGrafter"/>
</dbReference>
<dbReference type="EMBL" id="CDHN01000003">
    <property type="protein sequence ID" value="CEJ89865.1"/>
    <property type="molecule type" value="Genomic_DNA"/>
</dbReference>
<dbReference type="STRING" id="1531966.A0A0A1TH87"/>
<dbReference type="InterPro" id="IPR005269">
    <property type="entry name" value="LOG"/>
</dbReference>
<dbReference type="Gene3D" id="3.40.50.450">
    <property type="match status" value="1"/>
</dbReference>
<dbReference type="NCBIfam" id="TIGR00730">
    <property type="entry name" value="Rossman fold protein, TIGR00730 family"/>
    <property type="match status" value="1"/>
</dbReference>
<dbReference type="PANTHER" id="PTHR31223">
    <property type="entry name" value="LOG FAMILY PROTEIN YJL055W"/>
    <property type="match status" value="1"/>
</dbReference>
<dbReference type="GO" id="GO:0005829">
    <property type="term" value="C:cytosol"/>
    <property type="evidence" value="ECO:0007669"/>
    <property type="project" value="TreeGrafter"/>
</dbReference>
<evidence type="ECO:0008006" key="3">
    <source>
        <dbReference type="Google" id="ProtNLM"/>
    </source>
</evidence>
<name>A0A0A1TH87_9HYPO</name>
<organism evidence="1 2">
    <name type="scientific">[Torrubiella] hemipterigena</name>
    <dbReference type="NCBI Taxonomy" id="1531966"/>
    <lineage>
        <taxon>Eukaryota</taxon>
        <taxon>Fungi</taxon>
        <taxon>Dikarya</taxon>
        <taxon>Ascomycota</taxon>
        <taxon>Pezizomycotina</taxon>
        <taxon>Sordariomycetes</taxon>
        <taxon>Hypocreomycetidae</taxon>
        <taxon>Hypocreales</taxon>
        <taxon>Clavicipitaceae</taxon>
        <taxon>Clavicipitaceae incertae sedis</taxon>
        <taxon>'Torrubiella' clade</taxon>
    </lineage>
</organism>
<dbReference type="FunFam" id="3.40.50.450:FF:000018">
    <property type="entry name" value="Lysine decarboxylase-like protein"/>
    <property type="match status" value="1"/>
</dbReference>
<keyword evidence="2" id="KW-1185">Reference proteome</keyword>
<protein>
    <recommendedName>
        <fullName evidence="3">Lysine decarboxylase-like protein</fullName>
    </recommendedName>
</protein>
<dbReference type="AlphaFoldDB" id="A0A0A1TH87"/>
<evidence type="ECO:0000313" key="1">
    <source>
        <dbReference type="EMBL" id="CEJ89865.1"/>
    </source>
</evidence>
<evidence type="ECO:0000313" key="2">
    <source>
        <dbReference type="Proteomes" id="UP000039046"/>
    </source>
</evidence>
<dbReference type="GO" id="GO:0009691">
    <property type="term" value="P:cytokinin biosynthetic process"/>
    <property type="evidence" value="ECO:0007669"/>
    <property type="project" value="InterPro"/>
</dbReference>
<sequence length="227" mass="24393">MTAQNGTEDAPRTKICVFCGSAGGNNPAYLEAARTLGKALAEKNIDLVYGGGTVGLMGEVAKTVCAINGPKSVHGIIPAALAKFERDDTYQDVNANNLFIPETSKYGHTTVVDDMHTRKRLMAEEVLNGGPGSGFIVLPGGYGTMEELFEVVTWNQLGIHDRGVCLLNIEGYWDGILSWIETSGKEGFVRSANKDIIVTASDAEGAIAALQDYKVSEGTYKLDWKKQ</sequence>
<dbReference type="PANTHER" id="PTHR31223:SF70">
    <property type="entry name" value="LOG FAMILY PROTEIN YJL055W"/>
    <property type="match status" value="1"/>
</dbReference>